<reference evidence="1 4" key="1">
    <citation type="journal article" date="2018" name="Emerg. Microbes Infect.">
        <title>Phenotypic and molecular analysis of nontypeable Group B streptococci: identification of cps2a and hybrid cps2a/cps5 Group B streptococcal capsule gene clusters.</title>
        <authorList>
            <person name="Alhhazmi A."/>
            <person name="Tyrrell G.J."/>
        </authorList>
    </citation>
    <scope>NUCLEOTIDE SEQUENCE [LARGE SCALE GENOMIC DNA]</scope>
    <source>
        <strain evidence="1 4">PLGBS17</strain>
    </source>
</reference>
<protein>
    <submittedName>
        <fullName evidence="1">Uncharacterized protein</fullName>
    </submittedName>
</protein>
<sequence>MRTFSDTPKTFTFHYTFKDFDTAQVACHAILGYMTGSYEQPVIDATYHNDDQGGHANQLVLEYAEDRKLNKVFKRICDSFKDYYNQPEDMTDEELDDVAQETELLKEVESTDKKRVVPLFDNSQEKADKQDIFMAFISDHNQLAEHVSMNYKKMTQEDLGAVLESISQGFNYLYDMAIEGELLVK</sequence>
<dbReference type="AlphaFoldDB" id="A0A076Z3Y9"/>
<dbReference type="EMBL" id="UAVB01000001">
    <property type="protein sequence ID" value="SQA18164.1"/>
    <property type="molecule type" value="Genomic_DNA"/>
</dbReference>
<accession>A0A076Z3Y9</accession>
<evidence type="ECO:0000313" key="3">
    <source>
        <dbReference type="Proteomes" id="UP000250200"/>
    </source>
</evidence>
<dbReference type="EMBL" id="QHGZ01000027">
    <property type="protein sequence ID" value="RDY91326.1"/>
    <property type="molecule type" value="Genomic_DNA"/>
</dbReference>
<evidence type="ECO:0000313" key="1">
    <source>
        <dbReference type="EMBL" id="RDY91326.1"/>
    </source>
</evidence>
<evidence type="ECO:0000313" key="2">
    <source>
        <dbReference type="EMBL" id="SQA18164.1"/>
    </source>
</evidence>
<comment type="caution">
    <text evidence="1">The sequence shown here is derived from an EMBL/GenBank/DDBJ whole genome shotgun (WGS) entry which is preliminary data.</text>
</comment>
<proteinExistence type="predicted"/>
<reference evidence="2 3" key="2">
    <citation type="submission" date="2018-06" db="EMBL/GenBank/DDBJ databases">
        <authorList>
            <consortium name="Pathogen Informatics"/>
            <person name="Doyle S."/>
        </authorList>
    </citation>
    <scope>NUCLEOTIDE SEQUENCE [LARGE SCALE GENOMIC DNA]</scope>
    <source>
        <strain evidence="2 3">NCTC8181</strain>
    </source>
</reference>
<gene>
    <name evidence="1" type="ORF">C4618_00980</name>
    <name evidence="2" type="ORF">NCTC8181_01208</name>
</gene>
<dbReference type="Proteomes" id="UP000250200">
    <property type="component" value="Unassembled WGS sequence"/>
</dbReference>
<evidence type="ECO:0000313" key="4">
    <source>
        <dbReference type="Proteomes" id="UP000256718"/>
    </source>
</evidence>
<dbReference type="RefSeq" id="WP_001258765.1">
    <property type="nucleotide sequence ID" value="NZ_CAXOLC010000008.1"/>
</dbReference>
<organism evidence="1 4">
    <name type="scientific">Streptococcus agalactiae</name>
    <dbReference type="NCBI Taxonomy" id="1311"/>
    <lineage>
        <taxon>Bacteria</taxon>
        <taxon>Bacillati</taxon>
        <taxon>Bacillota</taxon>
        <taxon>Bacilli</taxon>
        <taxon>Lactobacillales</taxon>
        <taxon>Streptococcaceae</taxon>
        <taxon>Streptococcus</taxon>
    </lineage>
</organism>
<dbReference type="Proteomes" id="UP000256718">
    <property type="component" value="Unassembled WGS sequence"/>
</dbReference>
<name>A0A076Z3Y9_STRAG</name>